<dbReference type="InterPro" id="IPR051416">
    <property type="entry name" value="phD-YefM_TA_antitoxins"/>
</dbReference>
<dbReference type="OrthoDB" id="9800503at2"/>
<comment type="function">
    <text evidence="2">Antitoxin component of a type II toxin-antitoxin (TA) system.</text>
</comment>
<dbReference type="RefSeq" id="WP_147798496.1">
    <property type="nucleotide sequence ID" value="NZ_VPFL01000002.1"/>
</dbReference>
<dbReference type="SUPFAM" id="SSF143120">
    <property type="entry name" value="YefM-like"/>
    <property type="match status" value="1"/>
</dbReference>
<dbReference type="InterPro" id="IPR006442">
    <property type="entry name" value="Antitoxin_Phd/YefM"/>
</dbReference>
<protein>
    <recommendedName>
        <fullName evidence="2">Antitoxin</fullName>
    </recommendedName>
</protein>
<evidence type="ECO:0000256" key="2">
    <source>
        <dbReference type="RuleBase" id="RU362080"/>
    </source>
</evidence>
<dbReference type="PANTHER" id="PTHR35377:SF8">
    <property type="entry name" value="ANTITOXIN VAPB22"/>
    <property type="match status" value="1"/>
</dbReference>
<dbReference type="AlphaFoldDB" id="A0A5C7EXW3"/>
<dbReference type="Pfam" id="PF02604">
    <property type="entry name" value="PhdYeFM_antitox"/>
    <property type="match status" value="1"/>
</dbReference>
<dbReference type="Proteomes" id="UP000321201">
    <property type="component" value="Unassembled WGS sequence"/>
</dbReference>
<dbReference type="InterPro" id="IPR036165">
    <property type="entry name" value="YefM-like_sf"/>
</dbReference>
<dbReference type="InParanoid" id="A0A5C7EXW3"/>
<sequence length="99" mass="10794">MKTASVTEAKNRLSALLELVKHGETVLIMDRGRPVARLEPIRGSTAGHEEAWIAELERVGIVSRPKAPVSRELLKAPPPSLPKGLSALQALLDEREQNP</sequence>
<proteinExistence type="inferred from homology"/>
<comment type="similarity">
    <text evidence="1 2">Belongs to the phD/YefM antitoxin family.</text>
</comment>
<keyword evidence="4" id="KW-1185">Reference proteome</keyword>
<evidence type="ECO:0000313" key="4">
    <source>
        <dbReference type="Proteomes" id="UP000321201"/>
    </source>
</evidence>
<evidence type="ECO:0000256" key="1">
    <source>
        <dbReference type="ARBA" id="ARBA00009981"/>
    </source>
</evidence>
<dbReference type="EMBL" id="VPFL01000002">
    <property type="protein sequence ID" value="TXF13322.1"/>
    <property type="molecule type" value="Genomic_DNA"/>
</dbReference>
<name>A0A5C7EXW3_9PROT</name>
<organism evidence="3 4">
    <name type="scientific">Pelomicrobium methylotrophicum</name>
    <dbReference type="NCBI Taxonomy" id="2602750"/>
    <lineage>
        <taxon>Bacteria</taxon>
        <taxon>Pseudomonadati</taxon>
        <taxon>Pseudomonadota</taxon>
        <taxon>Hydrogenophilia</taxon>
        <taxon>Hydrogenophilia incertae sedis</taxon>
        <taxon>Pelomicrobium</taxon>
    </lineage>
</organism>
<dbReference type="Gene3D" id="3.40.1620.10">
    <property type="entry name" value="YefM-like domain"/>
    <property type="match status" value="1"/>
</dbReference>
<dbReference type="PANTHER" id="PTHR35377">
    <property type="entry name" value="ANTITOXIN VAPB49-RELATED-RELATED"/>
    <property type="match status" value="1"/>
</dbReference>
<reference evidence="3 4" key="1">
    <citation type="submission" date="2019-08" db="EMBL/GenBank/DDBJ databases">
        <title>Pelomicrobium methylotrophicum gen. nov., sp. nov. a moderately thermophilic, facultatively anaerobic, lithoautotrophic and methylotrophic bacterium isolated from a terrestrial mud volcano.</title>
        <authorList>
            <person name="Slobodkina G.B."/>
            <person name="Merkel A.Y."/>
            <person name="Slobodkin A.I."/>
        </authorList>
    </citation>
    <scope>NUCLEOTIDE SEQUENCE [LARGE SCALE GENOMIC DNA]</scope>
    <source>
        <strain evidence="3 4">SM250</strain>
    </source>
</reference>
<dbReference type="NCBIfam" id="TIGR01552">
    <property type="entry name" value="phd_fam"/>
    <property type="match status" value="1"/>
</dbReference>
<evidence type="ECO:0000313" key="3">
    <source>
        <dbReference type="EMBL" id="TXF13322.1"/>
    </source>
</evidence>
<gene>
    <name evidence="3" type="ORF">FR698_01940</name>
</gene>
<comment type="caution">
    <text evidence="3">The sequence shown here is derived from an EMBL/GenBank/DDBJ whole genome shotgun (WGS) entry which is preliminary data.</text>
</comment>
<accession>A0A5C7EXW3</accession>